<name>A0A267MG74_9FIRM</name>
<dbReference type="Proteomes" id="UP000216024">
    <property type="component" value="Unassembled WGS sequence"/>
</dbReference>
<protein>
    <recommendedName>
        <fullName evidence="4">DUF2992 domain-containing protein</fullName>
    </recommendedName>
</protein>
<feature type="compositionally biased region" description="Basic residues" evidence="1">
    <location>
        <begin position="129"/>
        <end position="141"/>
    </location>
</feature>
<evidence type="ECO:0000313" key="2">
    <source>
        <dbReference type="EMBL" id="PAB57875.1"/>
    </source>
</evidence>
<dbReference type="PIRSF" id="PIRSF021328">
    <property type="entry name" value="UCP021328"/>
    <property type="match status" value="1"/>
</dbReference>
<feature type="region of interest" description="Disordered" evidence="1">
    <location>
        <begin position="59"/>
        <end position="141"/>
    </location>
</feature>
<feature type="compositionally biased region" description="Basic and acidic residues" evidence="1">
    <location>
        <begin position="98"/>
        <end position="109"/>
    </location>
</feature>
<feature type="compositionally biased region" description="Basic and acidic residues" evidence="1">
    <location>
        <begin position="119"/>
        <end position="128"/>
    </location>
</feature>
<gene>
    <name evidence="2" type="ORF">CCE28_17925</name>
</gene>
<comment type="caution">
    <text evidence="2">The sequence shown here is derived from an EMBL/GenBank/DDBJ whole genome shotgun (WGS) entry which is preliminary data.</text>
</comment>
<feature type="compositionally biased region" description="Basic residues" evidence="1">
    <location>
        <begin position="75"/>
        <end position="92"/>
    </location>
</feature>
<dbReference type="InterPro" id="IPR016787">
    <property type="entry name" value="UCP021328"/>
</dbReference>
<dbReference type="EMBL" id="NIBG01000022">
    <property type="protein sequence ID" value="PAB57875.1"/>
    <property type="molecule type" value="Genomic_DNA"/>
</dbReference>
<organism evidence="2 3">
    <name type="scientific">Anaeromicrobium sediminis</name>
    <dbReference type="NCBI Taxonomy" id="1478221"/>
    <lineage>
        <taxon>Bacteria</taxon>
        <taxon>Bacillati</taxon>
        <taxon>Bacillota</taxon>
        <taxon>Clostridia</taxon>
        <taxon>Peptostreptococcales</taxon>
        <taxon>Thermotaleaceae</taxon>
        <taxon>Anaeromicrobium</taxon>
    </lineage>
</organism>
<sequence>MNMVKSRFNVLFENGFWVGYLEVFYNERYQVSRHVFGPEPTEPEVFEFILNNHYSRMRLSKGLKEKSKKDPGKINPKRRQREVSKERKKKSPCTKAQEALKIHMEEVKKVSKKKKREKREKEKEEKYLKKQLKKKEKKKGH</sequence>
<proteinExistence type="predicted"/>
<dbReference type="OrthoDB" id="4570726at2"/>
<evidence type="ECO:0000256" key="1">
    <source>
        <dbReference type="SAM" id="MobiDB-lite"/>
    </source>
</evidence>
<dbReference type="RefSeq" id="WP_095135100.1">
    <property type="nucleotide sequence ID" value="NZ_NIBG01000022.1"/>
</dbReference>
<dbReference type="AlphaFoldDB" id="A0A267MG74"/>
<keyword evidence="3" id="KW-1185">Reference proteome</keyword>
<accession>A0A267MG74</accession>
<evidence type="ECO:0000313" key="3">
    <source>
        <dbReference type="Proteomes" id="UP000216024"/>
    </source>
</evidence>
<dbReference type="Pfam" id="PF11208">
    <property type="entry name" value="DUF2992"/>
    <property type="match status" value="1"/>
</dbReference>
<reference evidence="2 3" key="1">
    <citation type="submission" date="2017-06" db="EMBL/GenBank/DDBJ databases">
        <title>Draft genome sequence of anaerobic fermentative bacterium Anaeromicrobium sediminis DY2726D isolated from West Pacific Ocean sediments.</title>
        <authorList>
            <person name="Zeng X."/>
        </authorList>
    </citation>
    <scope>NUCLEOTIDE SEQUENCE [LARGE SCALE GENOMIC DNA]</scope>
    <source>
        <strain evidence="2 3">DY2726D</strain>
    </source>
</reference>
<feature type="compositionally biased region" description="Basic and acidic residues" evidence="1">
    <location>
        <begin position="62"/>
        <end position="72"/>
    </location>
</feature>
<evidence type="ECO:0008006" key="4">
    <source>
        <dbReference type="Google" id="ProtNLM"/>
    </source>
</evidence>